<comment type="subcellular location">
    <subcellularLocation>
        <location evidence="12">Cell membrane</location>
        <topology evidence="12">Single-pass membrane protein</topology>
    </subcellularLocation>
    <subcellularLocation>
        <location evidence="11">Endomembrane system</location>
        <topology evidence="11">Single-pass membrane protein</topology>
    </subcellularLocation>
</comment>
<evidence type="ECO:0000313" key="15">
    <source>
        <dbReference type="EMBL" id="OGH00189.1"/>
    </source>
</evidence>
<keyword evidence="6 12" id="KW-0406">Ion transport</keyword>
<protein>
    <recommendedName>
        <fullName evidence="12">ATP synthase subunit b</fullName>
    </recommendedName>
    <alternativeName>
        <fullName evidence="12">ATP synthase F(0) sector subunit b</fullName>
    </alternativeName>
    <alternativeName>
        <fullName evidence="12">ATPase subunit I</fullName>
    </alternativeName>
    <alternativeName>
        <fullName evidence="12">F-type ATPase subunit b</fullName>
        <shortName evidence="12">F-ATPase subunit b</shortName>
    </alternativeName>
</protein>
<keyword evidence="2 12" id="KW-0138">CF(0)</keyword>
<evidence type="ECO:0000256" key="13">
    <source>
        <dbReference type="SAM" id="Coils"/>
    </source>
</evidence>
<evidence type="ECO:0000256" key="11">
    <source>
        <dbReference type="ARBA" id="ARBA00037847"/>
    </source>
</evidence>
<comment type="subunit">
    <text evidence="12">F-type ATPases have 2 components, F(1) - the catalytic core - and F(0) - the membrane proton channel. F(1) has five subunits: alpha(3), beta(3), gamma(1), delta(1), epsilon(1). F(0) has three main subunits: a(1), b(2) and c(10-14). The alpha and beta chains form an alternating ring which encloses part of the gamma chain. F(1) is attached to F(0) by a central stalk formed by the gamma and epsilon chains, while a peripheral stalk is formed by the delta and b chains.</text>
</comment>
<evidence type="ECO:0000256" key="12">
    <source>
        <dbReference type="HAMAP-Rule" id="MF_01398"/>
    </source>
</evidence>
<organism evidence="15 16">
    <name type="scientific">Candidatus Lambdaproteobacteria bacterium RIFOXYD2_FULL_56_26</name>
    <dbReference type="NCBI Taxonomy" id="1817773"/>
    <lineage>
        <taxon>Bacteria</taxon>
        <taxon>Pseudomonadati</taxon>
        <taxon>Pseudomonadota</taxon>
        <taxon>Candidatus Lambdaproteobacteria</taxon>
    </lineage>
</organism>
<dbReference type="CDD" id="cd06503">
    <property type="entry name" value="ATP-synt_Fo_b"/>
    <property type="match status" value="1"/>
</dbReference>
<dbReference type="AlphaFoldDB" id="A0A1F6GPZ4"/>
<evidence type="ECO:0000256" key="10">
    <source>
        <dbReference type="ARBA" id="ARBA00025614"/>
    </source>
</evidence>
<dbReference type="InterPro" id="IPR002146">
    <property type="entry name" value="ATP_synth_b/b'su_bac/chlpt"/>
</dbReference>
<comment type="function">
    <text evidence="9 12">F(1)F(0) ATP synthase produces ATP from ADP in the presence of a proton or sodium gradient. F-type ATPases consist of two structural domains, F(1) containing the extramembraneous catalytic core and F(0) containing the membrane proton channel, linked together by a central stalk and a peripheral stalk. During catalysis, ATP synthesis in the catalytic domain of F(1) is coupled via a rotary mechanism of the central stalk subunits to proton translocation.</text>
</comment>
<dbReference type="GO" id="GO:0005886">
    <property type="term" value="C:plasma membrane"/>
    <property type="evidence" value="ECO:0007669"/>
    <property type="project" value="UniProtKB-SubCell"/>
</dbReference>
<sequence length="193" mass="21409">MSSRFVRISLLWVFCSASLVAQASEEAGPHEAASLFSWDMAFKVANFIALVALLHFFAKKPLTRMMSDAALIQRESFEEQAQAVAAAEKKLAEFQEKMKAQESELALHRQHALAGIEADRKRILAEAEDTARNIEQSTQMRIDQSLVRAKAELKAFLAAEATKLAQESIQKEVGPAKQESLMENYAKVVGRLG</sequence>
<proteinExistence type="inferred from homology"/>
<evidence type="ECO:0000256" key="14">
    <source>
        <dbReference type="SAM" id="SignalP"/>
    </source>
</evidence>
<comment type="function">
    <text evidence="10">Component of the F(0) channel, it forms part of the peripheral stalk, linking F(1) to F(0). The b'-subunit is a diverged and duplicated form of b found in plants and photosynthetic bacteria.</text>
</comment>
<evidence type="ECO:0000256" key="8">
    <source>
        <dbReference type="ARBA" id="ARBA00023310"/>
    </source>
</evidence>
<feature type="chain" id="PRO_5009524742" description="ATP synthase subunit b" evidence="14">
    <location>
        <begin position="24"/>
        <end position="193"/>
    </location>
</feature>
<feature type="signal peptide" evidence="14">
    <location>
        <begin position="1"/>
        <end position="23"/>
    </location>
</feature>
<dbReference type="GO" id="GO:0012505">
    <property type="term" value="C:endomembrane system"/>
    <property type="evidence" value="ECO:0007669"/>
    <property type="project" value="UniProtKB-SubCell"/>
</dbReference>
<keyword evidence="14" id="KW-0732">Signal</keyword>
<comment type="caution">
    <text evidence="15">The sequence shown here is derived from an EMBL/GenBank/DDBJ whole genome shotgun (WGS) entry which is preliminary data.</text>
</comment>
<keyword evidence="7 12" id="KW-0472">Membrane</keyword>
<keyword evidence="4 12" id="KW-0375">Hydrogen ion transport</keyword>
<keyword evidence="1 12" id="KW-0813">Transport</keyword>
<evidence type="ECO:0000313" key="16">
    <source>
        <dbReference type="Proteomes" id="UP000177583"/>
    </source>
</evidence>
<feature type="coiled-coil region" evidence="13">
    <location>
        <begin position="77"/>
        <end position="111"/>
    </location>
</feature>
<dbReference type="Proteomes" id="UP000177583">
    <property type="component" value="Unassembled WGS sequence"/>
</dbReference>
<feature type="transmembrane region" description="Helical" evidence="12">
    <location>
        <begin position="33"/>
        <end position="57"/>
    </location>
</feature>
<evidence type="ECO:0000256" key="9">
    <source>
        <dbReference type="ARBA" id="ARBA00025198"/>
    </source>
</evidence>
<keyword evidence="13" id="KW-0175">Coiled coil</keyword>
<comment type="similarity">
    <text evidence="12">Belongs to the ATPase B chain family.</text>
</comment>
<dbReference type="GO" id="GO:0046933">
    <property type="term" value="F:proton-transporting ATP synthase activity, rotational mechanism"/>
    <property type="evidence" value="ECO:0007669"/>
    <property type="project" value="UniProtKB-UniRule"/>
</dbReference>
<evidence type="ECO:0000256" key="5">
    <source>
        <dbReference type="ARBA" id="ARBA00022989"/>
    </source>
</evidence>
<evidence type="ECO:0000256" key="2">
    <source>
        <dbReference type="ARBA" id="ARBA00022547"/>
    </source>
</evidence>
<keyword evidence="5 12" id="KW-1133">Transmembrane helix</keyword>
<evidence type="ECO:0000256" key="6">
    <source>
        <dbReference type="ARBA" id="ARBA00023065"/>
    </source>
</evidence>
<keyword evidence="3 12" id="KW-0812">Transmembrane</keyword>
<gene>
    <name evidence="12" type="primary">atpF</name>
    <name evidence="15" type="ORF">A2557_05510</name>
</gene>
<evidence type="ECO:0000256" key="3">
    <source>
        <dbReference type="ARBA" id="ARBA00022692"/>
    </source>
</evidence>
<keyword evidence="12" id="KW-1003">Cell membrane</keyword>
<dbReference type="HAMAP" id="MF_01398">
    <property type="entry name" value="ATP_synth_b_bprime"/>
    <property type="match status" value="1"/>
</dbReference>
<accession>A0A1F6GPZ4</accession>
<dbReference type="EMBL" id="MFNF01000048">
    <property type="protein sequence ID" value="OGH00189.1"/>
    <property type="molecule type" value="Genomic_DNA"/>
</dbReference>
<dbReference type="GO" id="GO:0045259">
    <property type="term" value="C:proton-transporting ATP synthase complex"/>
    <property type="evidence" value="ECO:0007669"/>
    <property type="project" value="UniProtKB-KW"/>
</dbReference>
<evidence type="ECO:0000256" key="4">
    <source>
        <dbReference type="ARBA" id="ARBA00022781"/>
    </source>
</evidence>
<keyword evidence="8 12" id="KW-0066">ATP synthesis</keyword>
<evidence type="ECO:0000256" key="7">
    <source>
        <dbReference type="ARBA" id="ARBA00023136"/>
    </source>
</evidence>
<evidence type="ECO:0000256" key="1">
    <source>
        <dbReference type="ARBA" id="ARBA00022448"/>
    </source>
</evidence>
<name>A0A1F6GPZ4_9PROT</name>
<reference evidence="15 16" key="1">
    <citation type="journal article" date="2016" name="Nat. Commun.">
        <title>Thousands of microbial genomes shed light on interconnected biogeochemical processes in an aquifer system.</title>
        <authorList>
            <person name="Anantharaman K."/>
            <person name="Brown C.T."/>
            <person name="Hug L.A."/>
            <person name="Sharon I."/>
            <person name="Castelle C.J."/>
            <person name="Probst A.J."/>
            <person name="Thomas B.C."/>
            <person name="Singh A."/>
            <person name="Wilkins M.J."/>
            <person name="Karaoz U."/>
            <person name="Brodie E.L."/>
            <person name="Williams K.H."/>
            <person name="Hubbard S.S."/>
            <person name="Banfield J.F."/>
        </authorList>
    </citation>
    <scope>NUCLEOTIDE SEQUENCE [LARGE SCALE GENOMIC DNA]</scope>
</reference>